<feature type="binding site" evidence="4">
    <location>
        <begin position="14"/>
        <end position="19"/>
    </location>
    <ligand>
        <name>NADP(+)</name>
        <dbReference type="ChEBI" id="CHEBI:58349"/>
    </ligand>
</feature>
<evidence type="ECO:0000259" key="7">
    <source>
        <dbReference type="Pfam" id="PF14748"/>
    </source>
</evidence>
<dbReference type="OrthoDB" id="10263291at2759"/>
<organism evidence="8">
    <name type="scientific">Absidia glauca</name>
    <name type="common">Pin mould</name>
    <dbReference type="NCBI Taxonomy" id="4829"/>
    <lineage>
        <taxon>Eukaryota</taxon>
        <taxon>Fungi</taxon>
        <taxon>Fungi incertae sedis</taxon>
        <taxon>Mucoromycota</taxon>
        <taxon>Mucoromycotina</taxon>
        <taxon>Mucoromycetes</taxon>
        <taxon>Mucorales</taxon>
        <taxon>Cunninghamellaceae</taxon>
        <taxon>Absidia</taxon>
    </lineage>
</organism>
<dbReference type="Gene3D" id="1.10.3730.10">
    <property type="entry name" value="ProC C-terminal domain-like"/>
    <property type="match status" value="1"/>
</dbReference>
<reference evidence="8" key="1">
    <citation type="submission" date="2016-04" db="EMBL/GenBank/DDBJ databases">
        <authorList>
            <person name="Evans L.H."/>
            <person name="Alamgir A."/>
            <person name="Owens N."/>
            <person name="Weber N.D."/>
            <person name="Virtaneva K."/>
            <person name="Barbian K."/>
            <person name="Babar A."/>
            <person name="Rosenke K."/>
        </authorList>
    </citation>
    <scope>NUCLEOTIDE SEQUENCE [LARGE SCALE GENOMIC DNA]</scope>
    <source>
        <strain evidence="8">CBS 101.48</strain>
    </source>
</reference>
<dbReference type="Pfam" id="PF03807">
    <property type="entry name" value="F420_oxidored"/>
    <property type="match status" value="1"/>
</dbReference>
<dbReference type="FunCoup" id="A0A168S114">
    <property type="interactions" value="213"/>
</dbReference>
<evidence type="ECO:0000256" key="4">
    <source>
        <dbReference type="PIRSR" id="PIRSR000193-1"/>
    </source>
</evidence>
<keyword evidence="3 5" id="KW-0560">Oxidoreductase</keyword>
<dbReference type="NCBIfam" id="TIGR00112">
    <property type="entry name" value="proC"/>
    <property type="match status" value="1"/>
</dbReference>
<dbReference type="SUPFAM" id="SSF48179">
    <property type="entry name" value="6-phosphogluconate dehydrogenase C-terminal domain-like"/>
    <property type="match status" value="1"/>
</dbReference>
<keyword evidence="5" id="KW-0028">Amino-acid biosynthesis</keyword>
<comment type="similarity">
    <text evidence="1 5">Belongs to the pyrroline-5-carboxylate reductase family.</text>
</comment>
<dbReference type="PIRSF" id="PIRSF000193">
    <property type="entry name" value="Pyrrol-5-carb_rd"/>
    <property type="match status" value="1"/>
</dbReference>
<dbReference type="InParanoid" id="A0A168S114"/>
<evidence type="ECO:0000259" key="6">
    <source>
        <dbReference type="Pfam" id="PF03807"/>
    </source>
</evidence>
<dbReference type="Proteomes" id="UP000078561">
    <property type="component" value="Unassembled WGS sequence"/>
</dbReference>
<dbReference type="InterPro" id="IPR000304">
    <property type="entry name" value="Pyrroline-COOH_reductase"/>
</dbReference>
<keyword evidence="2 4" id="KW-0521">NADP</keyword>
<evidence type="ECO:0000256" key="2">
    <source>
        <dbReference type="ARBA" id="ARBA00022857"/>
    </source>
</evidence>
<evidence type="ECO:0000313" key="9">
    <source>
        <dbReference type="Proteomes" id="UP000078561"/>
    </source>
</evidence>
<dbReference type="UniPathway" id="UPA00098">
    <property type="reaction ID" value="UER00361"/>
</dbReference>
<dbReference type="InterPro" id="IPR008927">
    <property type="entry name" value="6-PGluconate_DH-like_C_sf"/>
</dbReference>
<sequence>MHAKTPQSLTIAFIGGGNMAEAILGGLCHDDQYRLVFSEPSRDRRDYMKQKYPTVEGYSNSDSMLGEEKPQAVVLAVKPQIMKTVMLDLKPLLHQMDTIPLLISIAAGISTSSMQRWLDLGDTLPLIRLMPNTPALIGQGAVGCYAVPGCVSPDQRLLTESLLGAVCKHISWVDREPLIDAVTAVSGSGPAYYFLIMEAMQNAGVEAGLSVEDAKALTLQTCLGAAKMAMESEDDLAMLRRKVTSPKGTTEAALKVMEAANIRQLMHDAVFAADERSRELAEEFGKE</sequence>
<dbReference type="STRING" id="4829.A0A168S114"/>
<feature type="binding site" evidence="4">
    <location>
        <begin position="76"/>
        <end position="79"/>
    </location>
    <ligand>
        <name>NADP(+)</name>
        <dbReference type="ChEBI" id="CHEBI:58349"/>
    </ligand>
</feature>
<proteinExistence type="inferred from homology"/>
<dbReference type="OMA" id="TRDMAHR"/>
<feature type="domain" description="Pyrroline-5-carboxylate reductase catalytic N-terminal" evidence="6">
    <location>
        <begin position="10"/>
        <end position="108"/>
    </location>
</feature>
<dbReference type="SUPFAM" id="SSF51735">
    <property type="entry name" value="NAD(P)-binding Rossmann-fold domains"/>
    <property type="match status" value="1"/>
</dbReference>
<dbReference type="InterPro" id="IPR036291">
    <property type="entry name" value="NAD(P)-bd_dom_sf"/>
</dbReference>
<name>A0A168S114_ABSGL</name>
<evidence type="ECO:0000256" key="5">
    <source>
        <dbReference type="RuleBase" id="RU003903"/>
    </source>
</evidence>
<dbReference type="PANTHER" id="PTHR11645:SF0">
    <property type="entry name" value="PYRROLINE-5-CARBOXYLATE REDUCTASE 3"/>
    <property type="match status" value="1"/>
</dbReference>
<dbReference type="InterPro" id="IPR053790">
    <property type="entry name" value="P5CR-like_CS"/>
</dbReference>
<dbReference type="AlphaFoldDB" id="A0A168S114"/>
<dbReference type="GO" id="GO:0055129">
    <property type="term" value="P:L-proline biosynthetic process"/>
    <property type="evidence" value="ECO:0007669"/>
    <property type="project" value="UniProtKB-UniPathway"/>
</dbReference>
<evidence type="ECO:0000256" key="1">
    <source>
        <dbReference type="ARBA" id="ARBA00005525"/>
    </source>
</evidence>
<dbReference type="Pfam" id="PF14748">
    <property type="entry name" value="P5CR_dimer"/>
    <property type="match status" value="1"/>
</dbReference>
<accession>A0A168S114</accession>
<evidence type="ECO:0000313" key="8">
    <source>
        <dbReference type="EMBL" id="SAM07659.1"/>
    </source>
</evidence>
<protein>
    <recommendedName>
        <fullName evidence="5">Pyrroline-5-carboxylate reductase</fullName>
        <ecNumber evidence="5">1.5.1.2</ecNumber>
    </recommendedName>
</protein>
<gene>
    <name evidence="8" type="primary">ABSGL_13302.1 scaffold 13659</name>
</gene>
<dbReference type="Gene3D" id="3.40.50.720">
    <property type="entry name" value="NAD(P)-binding Rossmann-like Domain"/>
    <property type="match status" value="1"/>
</dbReference>
<dbReference type="EMBL" id="LT554760">
    <property type="protein sequence ID" value="SAM07659.1"/>
    <property type="molecule type" value="Genomic_DNA"/>
</dbReference>
<feature type="domain" description="Pyrroline-5-carboxylate reductase dimerisation" evidence="7">
    <location>
        <begin position="176"/>
        <end position="280"/>
    </location>
</feature>
<comment type="pathway">
    <text evidence="5">Amino-acid biosynthesis; L-proline biosynthesis; L-proline from L-glutamate 5-semialdehyde: step 1/1.</text>
</comment>
<comment type="catalytic activity">
    <reaction evidence="5">
        <text>L-proline + NADP(+) = (S)-1-pyrroline-5-carboxylate + NADPH + 2 H(+)</text>
        <dbReference type="Rhea" id="RHEA:14109"/>
        <dbReference type="ChEBI" id="CHEBI:15378"/>
        <dbReference type="ChEBI" id="CHEBI:17388"/>
        <dbReference type="ChEBI" id="CHEBI:57783"/>
        <dbReference type="ChEBI" id="CHEBI:58349"/>
        <dbReference type="ChEBI" id="CHEBI:60039"/>
        <dbReference type="EC" id="1.5.1.2"/>
    </reaction>
</comment>
<dbReference type="GO" id="GO:0004735">
    <property type="term" value="F:pyrroline-5-carboxylate reductase activity"/>
    <property type="evidence" value="ECO:0007669"/>
    <property type="project" value="UniProtKB-EC"/>
</dbReference>
<keyword evidence="5" id="KW-0641">Proline biosynthesis</keyword>
<dbReference type="FunFam" id="1.10.3730.10:FF:000001">
    <property type="entry name" value="Pyrroline-5-carboxylate reductase"/>
    <property type="match status" value="1"/>
</dbReference>
<evidence type="ECO:0000256" key="3">
    <source>
        <dbReference type="ARBA" id="ARBA00023002"/>
    </source>
</evidence>
<dbReference type="InterPro" id="IPR029036">
    <property type="entry name" value="P5CR_dimer"/>
</dbReference>
<keyword evidence="9" id="KW-1185">Reference proteome</keyword>
<dbReference type="PANTHER" id="PTHR11645">
    <property type="entry name" value="PYRROLINE-5-CARBOXYLATE REDUCTASE"/>
    <property type="match status" value="1"/>
</dbReference>
<dbReference type="HAMAP" id="MF_01925">
    <property type="entry name" value="P5C_reductase"/>
    <property type="match status" value="1"/>
</dbReference>
<dbReference type="PROSITE" id="PS00521">
    <property type="entry name" value="P5CR"/>
    <property type="match status" value="1"/>
</dbReference>
<dbReference type="InterPro" id="IPR028939">
    <property type="entry name" value="P5C_Rdtase_cat_N"/>
</dbReference>
<dbReference type="EC" id="1.5.1.2" evidence="5"/>